<protein>
    <submittedName>
        <fullName evidence="1">Uncharacterized protein</fullName>
    </submittedName>
</protein>
<evidence type="ECO:0000313" key="2">
    <source>
        <dbReference type="Proteomes" id="UP001066276"/>
    </source>
</evidence>
<organism evidence="1 2">
    <name type="scientific">Pleurodeles waltl</name>
    <name type="common">Iberian ribbed newt</name>
    <dbReference type="NCBI Taxonomy" id="8319"/>
    <lineage>
        <taxon>Eukaryota</taxon>
        <taxon>Metazoa</taxon>
        <taxon>Chordata</taxon>
        <taxon>Craniata</taxon>
        <taxon>Vertebrata</taxon>
        <taxon>Euteleostomi</taxon>
        <taxon>Amphibia</taxon>
        <taxon>Batrachia</taxon>
        <taxon>Caudata</taxon>
        <taxon>Salamandroidea</taxon>
        <taxon>Salamandridae</taxon>
        <taxon>Pleurodelinae</taxon>
        <taxon>Pleurodeles</taxon>
    </lineage>
</organism>
<dbReference type="AlphaFoldDB" id="A0AAV7RAF9"/>
<name>A0AAV7RAF9_PLEWA</name>
<keyword evidence="2" id="KW-1185">Reference proteome</keyword>
<accession>A0AAV7RAF9</accession>
<sequence>MEGGPGHPKMVLTLRGERGEDRDPILGLWPCRARKTAHGWRKGPPRVLRPLTRAAASPAACPRTAAVSPGCAAAARARGATDKGS</sequence>
<comment type="caution">
    <text evidence="1">The sequence shown here is derived from an EMBL/GenBank/DDBJ whole genome shotgun (WGS) entry which is preliminary data.</text>
</comment>
<evidence type="ECO:0000313" key="1">
    <source>
        <dbReference type="EMBL" id="KAJ1149461.1"/>
    </source>
</evidence>
<dbReference type="EMBL" id="JANPWB010000009">
    <property type="protein sequence ID" value="KAJ1149461.1"/>
    <property type="molecule type" value="Genomic_DNA"/>
</dbReference>
<reference evidence="1" key="1">
    <citation type="journal article" date="2022" name="bioRxiv">
        <title>Sequencing and chromosome-scale assembly of the giantPleurodeles waltlgenome.</title>
        <authorList>
            <person name="Brown T."/>
            <person name="Elewa A."/>
            <person name="Iarovenko S."/>
            <person name="Subramanian E."/>
            <person name="Araus A.J."/>
            <person name="Petzold A."/>
            <person name="Susuki M."/>
            <person name="Suzuki K.-i.T."/>
            <person name="Hayashi T."/>
            <person name="Toyoda A."/>
            <person name="Oliveira C."/>
            <person name="Osipova E."/>
            <person name="Leigh N.D."/>
            <person name="Simon A."/>
            <person name="Yun M.H."/>
        </authorList>
    </citation>
    <scope>NUCLEOTIDE SEQUENCE</scope>
    <source>
        <strain evidence="1">20211129_DDA</strain>
        <tissue evidence="1">Liver</tissue>
    </source>
</reference>
<gene>
    <name evidence="1" type="ORF">NDU88_002269</name>
</gene>
<dbReference type="Proteomes" id="UP001066276">
    <property type="component" value="Chromosome 5"/>
</dbReference>
<proteinExistence type="predicted"/>